<dbReference type="Proteomes" id="UP001162156">
    <property type="component" value="Unassembled WGS sequence"/>
</dbReference>
<keyword evidence="4" id="KW-1185">Reference proteome</keyword>
<dbReference type="EMBL" id="JANEYF010001466">
    <property type="protein sequence ID" value="KAJ8963887.1"/>
    <property type="molecule type" value="Genomic_DNA"/>
</dbReference>
<dbReference type="PROSITE" id="PS00615">
    <property type="entry name" value="C_TYPE_LECTIN_1"/>
    <property type="match status" value="1"/>
</dbReference>
<dbReference type="Pfam" id="PF00059">
    <property type="entry name" value="Lectin_C"/>
    <property type="match status" value="1"/>
</dbReference>
<proteinExistence type="predicted"/>
<reference evidence="3" key="1">
    <citation type="journal article" date="2023" name="Insect Mol. Biol.">
        <title>Genome sequencing provides insights into the evolution of gene families encoding plant cell wall-degrading enzymes in longhorned beetles.</title>
        <authorList>
            <person name="Shin N.R."/>
            <person name="Okamura Y."/>
            <person name="Kirsch R."/>
            <person name="Pauchet Y."/>
        </authorList>
    </citation>
    <scope>NUCLEOTIDE SEQUENCE</scope>
    <source>
        <strain evidence="3">RBIC_L_NR</strain>
    </source>
</reference>
<gene>
    <name evidence="3" type="ORF">NQ314_005304</name>
</gene>
<comment type="caution">
    <text evidence="3">The sequence shown here is derived from an EMBL/GenBank/DDBJ whole genome shotgun (WGS) entry which is preliminary data.</text>
</comment>
<feature type="domain" description="C-type lectin" evidence="2">
    <location>
        <begin position="1"/>
        <end position="77"/>
    </location>
</feature>
<dbReference type="InterPro" id="IPR016186">
    <property type="entry name" value="C-type_lectin-like/link_sf"/>
</dbReference>
<name>A0AAV8ZK42_9CUCU</name>
<protein>
    <recommendedName>
        <fullName evidence="2">C-type lectin domain-containing protein</fullName>
    </recommendedName>
</protein>
<evidence type="ECO:0000256" key="1">
    <source>
        <dbReference type="ARBA" id="ARBA00023157"/>
    </source>
</evidence>
<dbReference type="AlphaFoldDB" id="A0AAV8ZK42"/>
<dbReference type="InterPro" id="IPR016187">
    <property type="entry name" value="CTDL_fold"/>
</dbReference>
<evidence type="ECO:0000259" key="2">
    <source>
        <dbReference type="PROSITE" id="PS50041"/>
    </source>
</evidence>
<evidence type="ECO:0000313" key="3">
    <source>
        <dbReference type="EMBL" id="KAJ8963887.1"/>
    </source>
</evidence>
<evidence type="ECO:0000313" key="4">
    <source>
        <dbReference type="Proteomes" id="UP001162156"/>
    </source>
</evidence>
<sequence>MLFKQNAGDSFWSSGSRLIDGKIWIWMSTTQIVEYTNWLLSRPDNINEQCIQLVLQKDKGLFWNDLGCNDRLFYICEKPRDTDSLDIGSVISAGYGDSIIPCKGKFINGK</sequence>
<dbReference type="CDD" id="cd00037">
    <property type="entry name" value="CLECT"/>
    <property type="match status" value="1"/>
</dbReference>
<dbReference type="InterPro" id="IPR018378">
    <property type="entry name" value="C-type_lectin_CS"/>
</dbReference>
<keyword evidence="1" id="KW-1015">Disulfide bond</keyword>
<dbReference type="SUPFAM" id="SSF56436">
    <property type="entry name" value="C-type lectin-like"/>
    <property type="match status" value="1"/>
</dbReference>
<dbReference type="PROSITE" id="PS50041">
    <property type="entry name" value="C_TYPE_LECTIN_2"/>
    <property type="match status" value="1"/>
</dbReference>
<dbReference type="InterPro" id="IPR001304">
    <property type="entry name" value="C-type_lectin-like"/>
</dbReference>
<dbReference type="Gene3D" id="3.10.100.10">
    <property type="entry name" value="Mannose-Binding Protein A, subunit A"/>
    <property type="match status" value="1"/>
</dbReference>
<organism evidence="3 4">
    <name type="scientific">Rhamnusium bicolor</name>
    <dbReference type="NCBI Taxonomy" id="1586634"/>
    <lineage>
        <taxon>Eukaryota</taxon>
        <taxon>Metazoa</taxon>
        <taxon>Ecdysozoa</taxon>
        <taxon>Arthropoda</taxon>
        <taxon>Hexapoda</taxon>
        <taxon>Insecta</taxon>
        <taxon>Pterygota</taxon>
        <taxon>Neoptera</taxon>
        <taxon>Endopterygota</taxon>
        <taxon>Coleoptera</taxon>
        <taxon>Polyphaga</taxon>
        <taxon>Cucujiformia</taxon>
        <taxon>Chrysomeloidea</taxon>
        <taxon>Cerambycidae</taxon>
        <taxon>Lepturinae</taxon>
        <taxon>Rhagiini</taxon>
        <taxon>Rhamnusium</taxon>
    </lineage>
</organism>
<accession>A0AAV8ZK42</accession>